<dbReference type="AlphaFoldDB" id="A0A1J5PMW8"/>
<protein>
    <submittedName>
        <fullName evidence="1">Uncharacterized protein</fullName>
    </submittedName>
</protein>
<dbReference type="EMBL" id="MLJW01003087">
    <property type="protein sequence ID" value="OIQ72894.1"/>
    <property type="molecule type" value="Genomic_DNA"/>
</dbReference>
<organism evidence="1">
    <name type="scientific">mine drainage metagenome</name>
    <dbReference type="NCBI Taxonomy" id="410659"/>
    <lineage>
        <taxon>unclassified sequences</taxon>
        <taxon>metagenomes</taxon>
        <taxon>ecological metagenomes</taxon>
    </lineage>
</organism>
<gene>
    <name evidence="1" type="ORF">GALL_454750</name>
</gene>
<name>A0A1J5PMW8_9ZZZZ</name>
<reference evidence="1" key="1">
    <citation type="submission" date="2016-10" db="EMBL/GenBank/DDBJ databases">
        <title>Sequence of Gallionella enrichment culture.</title>
        <authorList>
            <person name="Poehlein A."/>
            <person name="Muehling M."/>
            <person name="Daniel R."/>
        </authorList>
    </citation>
    <scope>NUCLEOTIDE SEQUENCE</scope>
</reference>
<comment type="caution">
    <text evidence="1">The sequence shown here is derived from an EMBL/GenBank/DDBJ whole genome shotgun (WGS) entry which is preliminary data.</text>
</comment>
<proteinExistence type="predicted"/>
<accession>A0A1J5PMW8</accession>
<sequence length="65" mass="6883">MTGSAKQSVGAAKKEWIASSLTLPCANASRLPQAMTDDAYIRSNSCLIIPVIRPLGDSISSMMVK</sequence>
<evidence type="ECO:0000313" key="1">
    <source>
        <dbReference type="EMBL" id="OIQ72894.1"/>
    </source>
</evidence>